<reference evidence="5 6" key="1">
    <citation type="submission" date="2024-06" db="EMBL/GenBank/DDBJ databases">
        <title>The Natural Products Discovery Center: Release of the First 8490 Sequenced Strains for Exploring Actinobacteria Biosynthetic Diversity.</title>
        <authorList>
            <person name="Kalkreuter E."/>
            <person name="Kautsar S.A."/>
            <person name="Yang D."/>
            <person name="Bader C.D."/>
            <person name="Teijaro C.N."/>
            <person name="Fluegel L."/>
            <person name="Davis C.M."/>
            <person name="Simpson J.R."/>
            <person name="Lauterbach L."/>
            <person name="Steele A.D."/>
            <person name="Gui C."/>
            <person name="Meng S."/>
            <person name="Li G."/>
            <person name="Viehrig K."/>
            <person name="Ye F."/>
            <person name="Su P."/>
            <person name="Kiefer A.F."/>
            <person name="Nichols A."/>
            <person name="Cepeda A.J."/>
            <person name="Yan W."/>
            <person name="Fan B."/>
            <person name="Jiang Y."/>
            <person name="Adhikari A."/>
            <person name="Zheng C.-J."/>
            <person name="Schuster L."/>
            <person name="Cowan T.M."/>
            <person name="Smanski M.J."/>
            <person name="Chevrette M.G."/>
            <person name="De Carvalho L.P.S."/>
            <person name="Shen B."/>
        </authorList>
    </citation>
    <scope>NUCLEOTIDE SEQUENCE [LARGE SCALE GENOMIC DNA]</scope>
    <source>
        <strain evidence="5 6">NPDC005137</strain>
    </source>
</reference>
<keyword evidence="2 5" id="KW-0378">Hydrolase</keyword>
<feature type="region of interest" description="Disordered" evidence="3">
    <location>
        <begin position="68"/>
        <end position="133"/>
    </location>
</feature>
<name>A0ABV2U9A2_9ACTN</name>
<evidence type="ECO:0000313" key="5">
    <source>
        <dbReference type="EMBL" id="MET8434056.1"/>
    </source>
</evidence>
<dbReference type="GO" id="GO:0009002">
    <property type="term" value="F:serine-type D-Ala-D-Ala carboxypeptidase activity"/>
    <property type="evidence" value="ECO:0007669"/>
    <property type="project" value="UniProtKB-EC"/>
</dbReference>
<protein>
    <submittedName>
        <fullName evidence="5">D-alanyl-D-alanine carboxypeptidase/D-alanyl-D-alanine-endopeptidase</fullName>
        <ecNumber evidence="5">3.4.16.4</ecNumber>
    </submittedName>
</protein>
<evidence type="ECO:0000256" key="4">
    <source>
        <dbReference type="SAM" id="Phobius"/>
    </source>
</evidence>
<evidence type="ECO:0000256" key="3">
    <source>
        <dbReference type="SAM" id="MobiDB-lite"/>
    </source>
</evidence>
<keyword evidence="4" id="KW-0472">Membrane</keyword>
<evidence type="ECO:0000256" key="2">
    <source>
        <dbReference type="ARBA" id="ARBA00022801"/>
    </source>
</evidence>
<dbReference type="Proteomes" id="UP001550044">
    <property type="component" value="Unassembled WGS sequence"/>
</dbReference>
<keyword evidence="5" id="KW-0121">Carboxypeptidase</keyword>
<keyword evidence="4" id="KW-0812">Transmembrane</keyword>
<sequence length="511" mass="51823">MCARERGWSTVAEPVKRPSINPLRAFRGPTGAARPNRLHGLSNWQFTAGSAVLGLALAAGAVLAAGPWDSGQRKAEQEWAAARSRTGGAHHEATAPSGPAPAPSAPAVLTGLNTGVDKSAPDAPDTPDGATADLRDTLTPLLNASALGTVRTAAVIDTATGKRLYGKGADTAMTPASTVKIATTVAALSALGPGHRIATTVQASPDSRSLTLVGGGDPTLDKAALRELAADTVRALRDRGIDTVRLAYDTSRYSGPALHPIGPNENIAPVSALMVDEGRLDGTDSGPAPRSGDPAGDAARVFAGLLNDADIDTGSSPVSGRPAAKSRPVAEHLSAPLSALVERALTNSDNDIAEALARQTALAADEPADFDGGRRAVTAQLKKLHLPLSGAKFADGSGLNRQDKVTAGLLAGLLARAADPDHPELRPVLTGLPVAGFSGTLSKRYTETSRGTGLIRAKTGTLTGVNTLAGTVVDGRGRLLAFAFMASGTTSPSEAQSSLDALAASLAARNG</sequence>
<dbReference type="PRINTS" id="PR00922">
    <property type="entry name" value="DADACBPTASE3"/>
</dbReference>
<dbReference type="Pfam" id="PF02113">
    <property type="entry name" value="Peptidase_S13"/>
    <property type="match status" value="2"/>
</dbReference>
<evidence type="ECO:0000256" key="1">
    <source>
        <dbReference type="ARBA" id="ARBA00006096"/>
    </source>
</evidence>
<dbReference type="PANTHER" id="PTHR30023">
    <property type="entry name" value="D-ALANYL-D-ALANINE CARBOXYPEPTIDASE"/>
    <property type="match status" value="1"/>
</dbReference>
<dbReference type="EC" id="3.4.16.4" evidence="5"/>
<comment type="similarity">
    <text evidence="1">Belongs to the peptidase S13 family.</text>
</comment>
<dbReference type="EMBL" id="JBEXIP010000009">
    <property type="protein sequence ID" value="MET8434056.1"/>
    <property type="molecule type" value="Genomic_DNA"/>
</dbReference>
<dbReference type="PANTHER" id="PTHR30023:SF0">
    <property type="entry name" value="PENICILLIN-SENSITIVE CARBOXYPEPTIDASE A"/>
    <property type="match status" value="1"/>
</dbReference>
<keyword evidence="4" id="KW-1133">Transmembrane helix</keyword>
<dbReference type="RefSeq" id="WP_356709828.1">
    <property type="nucleotide sequence ID" value="NZ_JBEXIP010000009.1"/>
</dbReference>
<proteinExistence type="inferred from homology"/>
<dbReference type="SUPFAM" id="SSF56601">
    <property type="entry name" value="beta-lactamase/transpeptidase-like"/>
    <property type="match status" value="1"/>
</dbReference>
<dbReference type="Gene3D" id="3.40.710.10">
    <property type="entry name" value="DD-peptidase/beta-lactamase superfamily"/>
    <property type="match status" value="2"/>
</dbReference>
<keyword evidence="5" id="KW-0645">Protease</keyword>
<dbReference type="InterPro" id="IPR000667">
    <property type="entry name" value="Peptidase_S13"/>
</dbReference>
<dbReference type="InterPro" id="IPR012338">
    <property type="entry name" value="Beta-lactam/transpept-like"/>
</dbReference>
<gene>
    <name evidence="5" type="primary">dacB</name>
    <name evidence="5" type="ORF">ABZV61_14905</name>
</gene>
<feature type="compositionally biased region" description="Low complexity" evidence="3">
    <location>
        <begin position="121"/>
        <end position="132"/>
    </location>
</feature>
<organism evidence="5 6">
    <name type="scientific">Streptomyces sp. 900116325</name>
    <dbReference type="NCBI Taxonomy" id="3154295"/>
    <lineage>
        <taxon>Bacteria</taxon>
        <taxon>Bacillati</taxon>
        <taxon>Actinomycetota</taxon>
        <taxon>Actinomycetes</taxon>
        <taxon>Kitasatosporales</taxon>
        <taxon>Streptomycetaceae</taxon>
        <taxon>Streptomyces</taxon>
    </lineage>
</organism>
<keyword evidence="6" id="KW-1185">Reference proteome</keyword>
<accession>A0ABV2U9A2</accession>
<evidence type="ECO:0000313" key="6">
    <source>
        <dbReference type="Proteomes" id="UP001550044"/>
    </source>
</evidence>
<comment type="caution">
    <text evidence="5">The sequence shown here is derived from an EMBL/GenBank/DDBJ whole genome shotgun (WGS) entry which is preliminary data.</text>
</comment>
<feature type="transmembrane region" description="Helical" evidence="4">
    <location>
        <begin position="44"/>
        <end position="65"/>
    </location>
</feature>
<dbReference type="NCBIfam" id="TIGR00666">
    <property type="entry name" value="PBP4"/>
    <property type="match status" value="1"/>
</dbReference>